<accession>A0AC35U882</accession>
<sequence>MVNASVYYQIPQWSRPPRSYITNGLVNTLMTGISFMSNEMILYCACRSKFFNEEKELQGRIISVSLQYIIASVFLLGPTLWYIVVAKSYSHVHTTSCIFIKNLNIMITLSFAATTMVLAINRYCTLKFNQSPKISKMCLAFVAANLPFVGALIFMSFFVNEWVRNEVCDYISHNTYVSVGEYGLALTYIGVSILFNVLTLEQFKKKQGAGLGVAEPDTGMLERQENTKQIMARNTLIFSLYPMIFLAPTYFYNMGAYAFKGKLINYIQ</sequence>
<organism evidence="1 2">
    <name type="scientific">Rhabditophanes sp. KR3021</name>
    <dbReference type="NCBI Taxonomy" id="114890"/>
    <lineage>
        <taxon>Eukaryota</taxon>
        <taxon>Metazoa</taxon>
        <taxon>Ecdysozoa</taxon>
        <taxon>Nematoda</taxon>
        <taxon>Chromadorea</taxon>
        <taxon>Rhabditida</taxon>
        <taxon>Tylenchina</taxon>
        <taxon>Panagrolaimomorpha</taxon>
        <taxon>Strongyloidoidea</taxon>
        <taxon>Alloionematidae</taxon>
        <taxon>Rhabditophanes</taxon>
    </lineage>
</organism>
<dbReference type="Proteomes" id="UP000095286">
    <property type="component" value="Unplaced"/>
</dbReference>
<proteinExistence type="predicted"/>
<reference evidence="2" key="1">
    <citation type="submission" date="2016-11" db="UniProtKB">
        <authorList>
            <consortium name="WormBaseParasite"/>
        </authorList>
    </citation>
    <scope>IDENTIFICATION</scope>
    <source>
        <strain evidence="2">KR3021</strain>
    </source>
</reference>
<protein>
    <submittedName>
        <fullName evidence="2">G_PROTEIN_RECEP_F1_2 domain-containing protein</fullName>
    </submittedName>
</protein>
<name>A0AC35U882_9BILA</name>
<evidence type="ECO:0000313" key="1">
    <source>
        <dbReference type="Proteomes" id="UP000095286"/>
    </source>
</evidence>
<dbReference type="WBParaSite" id="RSKR_0000865100.1">
    <property type="protein sequence ID" value="RSKR_0000865100.1"/>
    <property type="gene ID" value="RSKR_0000865100"/>
</dbReference>
<evidence type="ECO:0000313" key="2">
    <source>
        <dbReference type="WBParaSite" id="RSKR_0000865100.1"/>
    </source>
</evidence>